<dbReference type="Gene3D" id="3.30.720.50">
    <property type="match status" value="1"/>
</dbReference>
<organism evidence="2">
    <name type="scientific">Bodo saltans virus</name>
    <dbReference type="NCBI Taxonomy" id="2024608"/>
    <lineage>
        <taxon>Viruses</taxon>
        <taxon>Varidnaviria</taxon>
        <taxon>Bamfordvirae</taxon>
        <taxon>Nucleocytoviricota</taxon>
        <taxon>Megaviricetes</taxon>
        <taxon>Imitervirales</taxon>
        <taxon>Mimiviridae</taxon>
        <taxon>Klosneuvirinae</taxon>
        <taxon>Theiavirus</taxon>
        <taxon>Theiavirus salishense</taxon>
    </lineage>
</organism>
<proteinExistence type="predicted"/>
<feature type="domain" description="WWE" evidence="1">
    <location>
        <begin position="537"/>
        <end position="593"/>
    </location>
</feature>
<dbReference type="Pfam" id="PF02825">
    <property type="entry name" value="WWE"/>
    <property type="match status" value="1"/>
</dbReference>
<evidence type="ECO:0000313" key="3">
    <source>
        <dbReference type="Proteomes" id="UP000240325"/>
    </source>
</evidence>
<evidence type="ECO:0000259" key="1">
    <source>
        <dbReference type="Pfam" id="PF02825"/>
    </source>
</evidence>
<dbReference type="InterPro" id="IPR004170">
    <property type="entry name" value="WWE_dom"/>
</dbReference>
<dbReference type="EMBL" id="MF782455">
    <property type="protein sequence ID" value="ATZ80884.1"/>
    <property type="molecule type" value="Genomic_DNA"/>
</dbReference>
<dbReference type="SUPFAM" id="SSF56399">
    <property type="entry name" value="ADP-ribosylation"/>
    <property type="match status" value="1"/>
</dbReference>
<evidence type="ECO:0000313" key="2">
    <source>
        <dbReference type="EMBL" id="ATZ80884.1"/>
    </source>
</evidence>
<keyword evidence="3" id="KW-1185">Reference proteome</keyword>
<gene>
    <name evidence="2" type="ORF">BMW23_0838</name>
</gene>
<dbReference type="SUPFAM" id="SSF117839">
    <property type="entry name" value="WWE domain"/>
    <property type="match status" value="1"/>
</dbReference>
<dbReference type="Proteomes" id="UP000240325">
    <property type="component" value="Segment"/>
</dbReference>
<protein>
    <recommendedName>
        <fullName evidence="1">WWE domain-containing protein</fullName>
    </recommendedName>
</protein>
<sequence>MPCIICERYTYTRDSIKHCCKCNVEYKKINLHCCKCKQEYDKKLNHCCECKIEYDKKLNHCCECKIEYAKKLNHCCECKIEYDKKLNHCCECKIQYDKKTNHCCKCGILYNNKKYTHCCKCEKIFEKSKKSHCDKCHTEYNFNTPHCCKCQLIHNLNILHCCKCDVIYESNEYHCCECEKKINKHCKKCHITEELHEQHCCKCKIKFDAQKKHCCKCSVIYKSNKQHCCKCQIEYDDTQQKHCCKCNFVFDLTDQHCCKCLKTFKLDDQHCCKCKIEYDKNNNHCCKCKIEYDKNNNHCCKCKIVYNIKDEKHCCNCKIVYNIKDNHCCYCKSDICKCDSINKLIMIKAIEFLQKENVDVGGFSQSPCLLNNCLSKKKFCNALKLLSINSIEELIYSSKYRFVYHGTTSINNVESICCGGWDVTKRGRINGQSFGVGEYFTNMYRTGYQYAHGCSAGGIILAMIINESLTSAIQTCKRSPPEIYFIVQNSATEQYCLPVGVLNVNTQNNKMITKCPNIQPINIKSINSINGMQYYDCGWIEYDSDSVKQINNHLSNKNTVFIIKPTSSRDSYQIDINQLTQKNIRTEFVRTIKLY</sequence>
<name>A0A2H4UVI9_9VIRU</name>
<accession>A0A2H4UVI9</accession>
<reference evidence="2" key="1">
    <citation type="journal article" date="2017" name="Elife">
        <title>The kinetoplastid-infecting Bodo saltans virus (BsV), a window into the most abundant giant viruses in the sea.</title>
        <authorList>
            <person name="Deeg C.M."/>
            <person name="Chow C.-E.T."/>
            <person name="Suttle C.A."/>
        </authorList>
    </citation>
    <scope>NUCLEOTIDE SEQUENCE</scope>
    <source>
        <strain evidence="2">NG1</strain>
    </source>
</reference>
<dbReference type="InterPro" id="IPR037197">
    <property type="entry name" value="WWE_dom_sf"/>
</dbReference>